<dbReference type="PANTHER" id="PTHR23028">
    <property type="entry name" value="ACETYLTRANSFERASE"/>
    <property type="match status" value="1"/>
</dbReference>
<feature type="transmembrane region" description="Helical" evidence="1">
    <location>
        <begin position="828"/>
        <end position="850"/>
    </location>
</feature>
<dbReference type="EMBL" id="CAFBQU010000070">
    <property type="protein sequence ID" value="CAB5067860.1"/>
    <property type="molecule type" value="Genomic_DNA"/>
</dbReference>
<feature type="transmembrane region" description="Helical" evidence="1">
    <location>
        <begin position="983"/>
        <end position="1002"/>
    </location>
</feature>
<gene>
    <name evidence="3" type="ORF">UFOPK4098_00944</name>
    <name evidence="4" type="ORF">UFOPK4347_01600</name>
</gene>
<name>A0A6J7R064_9ZZZZ</name>
<feature type="transmembrane region" description="Helical" evidence="1">
    <location>
        <begin position="93"/>
        <end position="112"/>
    </location>
</feature>
<evidence type="ECO:0000259" key="2">
    <source>
        <dbReference type="Pfam" id="PF01757"/>
    </source>
</evidence>
<feature type="transmembrane region" description="Helical" evidence="1">
    <location>
        <begin position="332"/>
        <end position="352"/>
    </location>
</feature>
<accession>A0A6J7R064</accession>
<feature type="transmembrane region" description="Helical" evidence="1">
    <location>
        <begin position="545"/>
        <end position="564"/>
    </location>
</feature>
<evidence type="ECO:0000313" key="3">
    <source>
        <dbReference type="EMBL" id="CAB5022521.1"/>
    </source>
</evidence>
<feature type="transmembrane region" description="Helical" evidence="1">
    <location>
        <begin position="616"/>
        <end position="644"/>
    </location>
</feature>
<feature type="transmembrane region" description="Helical" evidence="1">
    <location>
        <begin position="921"/>
        <end position="939"/>
    </location>
</feature>
<dbReference type="PANTHER" id="PTHR23028:SF53">
    <property type="entry name" value="ACYL_TRANSF_3 DOMAIN-CONTAINING PROTEIN"/>
    <property type="match status" value="1"/>
</dbReference>
<feature type="transmembrane region" description="Helical" evidence="1">
    <location>
        <begin position="520"/>
        <end position="538"/>
    </location>
</feature>
<feature type="transmembrane region" description="Helical" evidence="1">
    <location>
        <begin position="495"/>
        <end position="514"/>
    </location>
</feature>
<proteinExistence type="predicted"/>
<feature type="transmembrane region" description="Helical" evidence="1">
    <location>
        <begin position="242"/>
        <end position="258"/>
    </location>
</feature>
<evidence type="ECO:0000313" key="4">
    <source>
        <dbReference type="EMBL" id="CAB5067860.1"/>
    </source>
</evidence>
<keyword evidence="1" id="KW-0812">Transmembrane</keyword>
<dbReference type="GO" id="GO:0009103">
    <property type="term" value="P:lipopolysaccharide biosynthetic process"/>
    <property type="evidence" value="ECO:0007669"/>
    <property type="project" value="TreeGrafter"/>
</dbReference>
<feature type="domain" description="Acyltransferase 3" evidence="2">
    <location>
        <begin position="15"/>
        <end position="350"/>
    </location>
</feature>
<feature type="transmembrane region" description="Helical" evidence="1">
    <location>
        <begin position="393"/>
        <end position="412"/>
    </location>
</feature>
<organism evidence="3">
    <name type="scientific">freshwater metagenome</name>
    <dbReference type="NCBI Taxonomy" id="449393"/>
    <lineage>
        <taxon>unclassified sequences</taxon>
        <taxon>metagenomes</taxon>
        <taxon>ecological metagenomes</taxon>
    </lineage>
</organism>
<feature type="transmembrane region" description="Helical" evidence="1">
    <location>
        <begin position="721"/>
        <end position="743"/>
    </location>
</feature>
<dbReference type="EMBL" id="CAFBPN010000047">
    <property type="protein sequence ID" value="CAB5022521.1"/>
    <property type="molecule type" value="Genomic_DNA"/>
</dbReference>
<reference evidence="3" key="1">
    <citation type="submission" date="2020-05" db="EMBL/GenBank/DDBJ databases">
        <authorList>
            <person name="Chiriac C."/>
            <person name="Salcher M."/>
            <person name="Ghai R."/>
            <person name="Kavagutti S V."/>
        </authorList>
    </citation>
    <scope>NUCLEOTIDE SEQUENCE</scope>
</reference>
<feature type="transmembrane region" description="Helical" evidence="1">
    <location>
        <begin position="664"/>
        <end position="685"/>
    </location>
</feature>
<feature type="transmembrane region" description="Helical" evidence="1">
    <location>
        <begin position="584"/>
        <end position="604"/>
    </location>
</feature>
<feature type="transmembrane region" description="Helical" evidence="1">
    <location>
        <begin position="217"/>
        <end position="235"/>
    </location>
</feature>
<feature type="transmembrane region" description="Helical" evidence="1">
    <location>
        <begin position="264"/>
        <end position="285"/>
    </location>
</feature>
<dbReference type="InterPro" id="IPR002656">
    <property type="entry name" value="Acyl_transf_3_dom"/>
</dbReference>
<feature type="transmembrane region" description="Helical" evidence="1">
    <location>
        <begin position="697"/>
        <end position="715"/>
    </location>
</feature>
<feature type="transmembrane region" description="Helical" evidence="1">
    <location>
        <begin position="945"/>
        <end position="962"/>
    </location>
</feature>
<feature type="transmembrane region" description="Helical" evidence="1">
    <location>
        <begin position="774"/>
        <end position="807"/>
    </location>
</feature>
<sequence length="1423" mass="158193">MGVLGNVARRLTHNGALDGLRGVAVLLVLMRHSFELVPGGFGPQWLDDFLGGGYFGVDIFFVLSGFLITSLLLDERESSGAVGMRSFYGRRMLRLMPALVVMLGVVSFVLLLDGETRSSLWPTVRSSLFYYQNWHSVWDPDNLASSWFGHLWSLSIEEQFYFVWPVVFLVLVALTKKHVVRVAALALGVLWVVWYRLQVWNAGDGWAFLMVRTDTRADALLIGCLVAFLYQWQVVRTRAVQVVGWCGAVVVFATVAFTSPPDEYLYVGGLTVGALGVGCMVWAIAEGSWRGARFFTLKPLRMVGKVSYGLYLWHFPIFELVAQHSASMNSGVRLVIALVASALFTALSWYVVERPALRLKDKWFARSQEVMPAVEMVSATSRIVLVRQRATRLLVAVLAGAGITTLFVNIWPEKPLPKTDRMGYALVNNFPLDRYWQVFLLWMFLFPAVVLAVYVALPKLFPRSERMCGAIGNDTAVHIDIAEDELAPVTGVMHFWRVALVAGVFGYECAVAVGRQNMNGWWILSAGAAGYMALIYGVSHFWKRTLSAVNLFGTAFVLVGAWWVSSTTEILVASTGERREFAWLPLPLVLVAVVALVVSDVVWGKRNFVRRERQRLAFVVVPVFLFVWTSHLPNSIGFIDIFHHGESLNGGWLLKSGWVPWRDFFFNIGFYGAAVVPRVSFGLFGTSYWGFSAGTEILFIPLLVVAIYVACAVLASRYWMALVGLALTLMFPFTAMGGFTKILAGDSMLFVYRFASIAVITVGVLLFIRKTTWVRALFFGAALTYAVIAGAEMVVFATAACFTVFLRDAVQLRWKRYSLRELVALFHSTLYAAGGVVAALIASAAVMWRYGALKGYINWWRTFPFTWNIETGIPLNRWPTLAEFGWGTEWTVLFAIGIAILCVVWFAVWRIRSHRALRSEDWVAIALALGNLLFMKKTLNRPDSHFFQSLIVSMPLLFYVVTRVVGTISDSVQAALVNAQRKTSLHTVAFGVLTVALLFPFMTTADVLNARVNNAGGRVKSVAAEEPDLPRVGYSEERNFLNNYRQLRTFLEKNIGLSADIYDFSNMTTVYNFLLDHKPSTRYSYVLQASSVAAQNEVITALRANKPEVVSYGWDSGIDTWDDLSNSVRHWTISEYLLRNYSPWTTIGGKNFGNVLFLRNDLAPGKGLPADAVPAQSGSVKASTLRSLNTCNWGAASNYLTFAPTKPGVPLKSEPVRGMLSISGWAKTVDDEAVTIEVKYNNTLVFSGLSSQERVSLSMRGVVTGIKSGFRFDIPVTGDITDANKVTVEQVNAAGVRAVVPLATTLGANDDVGEYKVKIDTSPDGKFSVGATRKYVERVTLPENYRGYNWIVAQSDFGFRNDQYSLHDVAGDSNRAIEFSTLQSEHMAAARASSCPTWYGWESNVVYLQHDNEQLNVLLSLVK</sequence>
<keyword evidence="1" id="KW-0472">Membrane</keyword>
<dbReference type="InterPro" id="IPR050879">
    <property type="entry name" value="Acyltransferase_3"/>
</dbReference>
<feature type="transmembrane region" description="Helical" evidence="1">
    <location>
        <begin position="435"/>
        <end position="457"/>
    </location>
</feature>
<evidence type="ECO:0000256" key="1">
    <source>
        <dbReference type="SAM" id="Phobius"/>
    </source>
</evidence>
<keyword evidence="1" id="KW-1133">Transmembrane helix</keyword>
<feature type="transmembrane region" description="Helical" evidence="1">
    <location>
        <begin position="750"/>
        <end position="768"/>
    </location>
</feature>
<dbReference type="GO" id="GO:0016020">
    <property type="term" value="C:membrane"/>
    <property type="evidence" value="ECO:0007669"/>
    <property type="project" value="TreeGrafter"/>
</dbReference>
<feature type="transmembrane region" description="Helical" evidence="1">
    <location>
        <begin position="179"/>
        <end position="197"/>
    </location>
</feature>
<dbReference type="Pfam" id="PF01757">
    <property type="entry name" value="Acyl_transf_3"/>
    <property type="match status" value="1"/>
</dbReference>
<feature type="transmembrane region" description="Helical" evidence="1">
    <location>
        <begin position="53"/>
        <end position="73"/>
    </location>
</feature>
<dbReference type="GO" id="GO:0016747">
    <property type="term" value="F:acyltransferase activity, transferring groups other than amino-acyl groups"/>
    <property type="evidence" value="ECO:0007669"/>
    <property type="project" value="InterPro"/>
</dbReference>
<feature type="transmembrane region" description="Helical" evidence="1">
    <location>
        <begin position="890"/>
        <end position="909"/>
    </location>
</feature>
<feature type="transmembrane region" description="Helical" evidence="1">
    <location>
        <begin position="306"/>
        <end position="326"/>
    </location>
</feature>
<protein>
    <submittedName>
        <fullName evidence="3">Unannotated protein</fullName>
    </submittedName>
</protein>
<feature type="transmembrane region" description="Helical" evidence="1">
    <location>
        <begin position="151"/>
        <end position="172"/>
    </location>
</feature>